<keyword evidence="10" id="KW-1185">Reference proteome</keyword>
<keyword evidence="5" id="KW-0998">Cell outer membrane</keyword>
<proteinExistence type="inferred from homology"/>
<evidence type="ECO:0000313" key="9">
    <source>
        <dbReference type="EMBL" id="NID11232.1"/>
    </source>
</evidence>
<dbReference type="Proteomes" id="UP000606008">
    <property type="component" value="Unassembled WGS sequence"/>
</dbReference>
<evidence type="ECO:0000256" key="1">
    <source>
        <dbReference type="ARBA" id="ARBA00004442"/>
    </source>
</evidence>
<dbReference type="Gene3D" id="1.25.40.390">
    <property type="match status" value="1"/>
</dbReference>
<reference evidence="10" key="1">
    <citation type="submission" date="2019-09" db="EMBL/GenBank/DDBJ databases">
        <authorList>
            <person name="Jung D.-H."/>
        </authorList>
    </citation>
    <scope>NUCLEOTIDE SEQUENCE [LARGE SCALE GENOMIC DNA]</scope>
    <source>
        <strain evidence="10">JA-25</strain>
    </source>
</reference>
<feature type="signal peptide" evidence="6">
    <location>
        <begin position="1"/>
        <end position="24"/>
    </location>
</feature>
<reference evidence="10" key="2">
    <citation type="submission" date="2023-07" db="EMBL/GenBank/DDBJ databases">
        <authorList>
            <person name="Jung D.-H."/>
        </authorList>
    </citation>
    <scope>NUCLEOTIDE SEQUENCE [LARGE SCALE GENOMIC DNA]</scope>
    <source>
        <strain evidence="10">JA-25</strain>
    </source>
</reference>
<accession>A0ABX0QGN8</accession>
<evidence type="ECO:0000256" key="5">
    <source>
        <dbReference type="ARBA" id="ARBA00023237"/>
    </source>
</evidence>
<evidence type="ECO:0000256" key="4">
    <source>
        <dbReference type="ARBA" id="ARBA00023136"/>
    </source>
</evidence>
<dbReference type="EMBL" id="WAEL01000004">
    <property type="protein sequence ID" value="NID11232.1"/>
    <property type="molecule type" value="Genomic_DNA"/>
</dbReference>
<evidence type="ECO:0000259" key="7">
    <source>
        <dbReference type="Pfam" id="PF07980"/>
    </source>
</evidence>
<name>A0ABX0QGN8_9BACT</name>
<organism evidence="9 10">
    <name type="scientific">Fibrivirga algicola</name>
    <dbReference type="NCBI Taxonomy" id="2950420"/>
    <lineage>
        <taxon>Bacteria</taxon>
        <taxon>Pseudomonadati</taxon>
        <taxon>Bacteroidota</taxon>
        <taxon>Cytophagia</taxon>
        <taxon>Cytophagales</taxon>
        <taxon>Spirosomataceae</taxon>
        <taxon>Fibrivirga</taxon>
    </lineage>
</organism>
<keyword evidence="4" id="KW-0472">Membrane</keyword>
<sequence length="588" mass="66043">MKINRLYKVILGAALFCTSLSACKSYLDLSPISEFDNEAVFSNVSNATLAVLGAYDLLSGDNTYGIRLSLYYPYDSDEMMVSGAVDNGRRGIGRYNALAGNTEIASPWNNLYQGIERANLCIDQIPKMALYTTGSAADQKELRRLHGEVLTLRAQYYLELIRNWGDVPAPMIPAFKQTNLFVEKEDRDKVYEQLLADLKIAADLLPWRTDAGARNERITKGAAKALRARIALYRGGYSLRRDSKKMERRADFATYYQIARDETNELMQRRDQHTLVPNYVDLFKTYVNGLTPDPAGEIMFEVGSAGGSALSDSKLGYYNGPRLDAASRYGQGGGGINPLPTYFYAFDSTDVRRDVTITFYQVLATNLKSPQRLTTITDGKFRRDWRNPILSGTSQTLGFNWPIIRFADVLLMFAEAENELKGGPTAQAIAALEEVRKRGYAGKTALIGTTPTTKDGFFNAIANERLLEFGGEGIRKYDLIRWNLLDAKITETRANLTDMMNATGKYTYVPRYLFWKNNGEEIQFQNSMYKPTTATAITGWTRLDWRQNITATYITSVAQFFTPNKSELLPINQAALDANPKLTQDYGY</sequence>
<comment type="similarity">
    <text evidence="2">Belongs to the SusD family.</text>
</comment>
<keyword evidence="3 6" id="KW-0732">Signal</keyword>
<protein>
    <submittedName>
        <fullName evidence="9">RagB/SusD family nutrient uptake outer membrane protein</fullName>
    </submittedName>
</protein>
<evidence type="ECO:0000259" key="8">
    <source>
        <dbReference type="Pfam" id="PF14322"/>
    </source>
</evidence>
<evidence type="ECO:0000256" key="3">
    <source>
        <dbReference type="ARBA" id="ARBA00022729"/>
    </source>
</evidence>
<dbReference type="SUPFAM" id="SSF48452">
    <property type="entry name" value="TPR-like"/>
    <property type="match status" value="1"/>
</dbReference>
<evidence type="ECO:0000256" key="6">
    <source>
        <dbReference type="SAM" id="SignalP"/>
    </source>
</evidence>
<dbReference type="InterPro" id="IPR033985">
    <property type="entry name" value="SusD-like_N"/>
</dbReference>
<dbReference type="CDD" id="cd08977">
    <property type="entry name" value="SusD"/>
    <property type="match status" value="1"/>
</dbReference>
<dbReference type="PROSITE" id="PS51257">
    <property type="entry name" value="PROKAR_LIPOPROTEIN"/>
    <property type="match status" value="1"/>
</dbReference>
<evidence type="ECO:0000256" key="2">
    <source>
        <dbReference type="ARBA" id="ARBA00006275"/>
    </source>
</evidence>
<feature type="chain" id="PRO_5045067038" evidence="6">
    <location>
        <begin position="25"/>
        <end position="588"/>
    </location>
</feature>
<dbReference type="RefSeq" id="WP_166692285.1">
    <property type="nucleotide sequence ID" value="NZ_WAEL01000004.1"/>
</dbReference>
<feature type="domain" description="SusD-like N-terminal" evidence="8">
    <location>
        <begin position="101"/>
        <end position="232"/>
    </location>
</feature>
<gene>
    <name evidence="9" type="ORF">F7231_13725</name>
</gene>
<evidence type="ECO:0000313" key="10">
    <source>
        <dbReference type="Proteomes" id="UP000606008"/>
    </source>
</evidence>
<dbReference type="InterPro" id="IPR011990">
    <property type="entry name" value="TPR-like_helical_dom_sf"/>
</dbReference>
<feature type="domain" description="RagB/SusD" evidence="7">
    <location>
        <begin position="391"/>
        <end position="588"/>
    </location>
</feature>
<dbReference type="Pfam" id="PF14322">
    <property type="entry name" value="SusD-like_3"/>
    <property type="match status" value="1"/>
</dbReference>
<comment type="subcellular location">
    <subcellularLocation>
        <location evidence="1">Cell outer membrane</location>
    </subcellularLocation>
</comment>
<comment type="caution">
    <text evidence="9">The sequence shown here is derived from an EMBL/GenBank/DDBJ whole genome shotgun (WGS) entry which is preliminary data.</text>
</comment>
<dbReference type="InterPro" id="IPR012944">
    <property type="entry name" value="SusD_RagB_dom"/>
</dbReference>
<dbReference type="Pfam" id="PF07980">
    <property type="entry name" value="SusD_RagB"/>
    <property type="match status" value="1"/>
</dbReference>